<dbReference type="InParanoid" id="A0A1X7SX80"/>
<reference evidence="2" key="1">
    <citation type="submission" date="2017-05" db="UniProtKB">
        <authorList>
            <consortium name="EnsemblMetazoa"/>
        </authorList>
    </citation>
    <scope>IDENTIFICATION</scope>
</reference>
<dbReference type="EnsemblMetazoa" id="Aqu2.1.06739_001">
    <property type="protein sequence ID" value="Aqu2.1.06739_001"/>
    <property type="gene ID" value="Aqu2.1.06739"/>
</dbReference>
<sequence>MRYWVPRSDPKGGHDFSHTPGRNTLPSADPHLPSHMIGTKSSLSVLLLPPQNASIR</sequence>
<dbReference type="AlphaFoldDB" id="A0A1X7SX80"/>
<feature type="region of interest" description="Disordered" evidence="1">
    <location>
        <begin position="1"/>
        <end position="36"/>
    </location>
</feature>
<accession>A0A1X7SX80</accession>
<protein>
    <submittedName>
        <fullName evidence="2">Uncharacterized protein</fullName>
    </submittedName>
</protein>
<proteinExistence type="predicted"/>
<name>A0A1X7SX80_AMPQE</name>
<organism evidence="2">
    <name type="scientific">Amphimedon queenslandica</name>
    <name type="common">Sponge</name>
    <dbReference type="NCBI Taxonomy" id="400682"/>
    <lineage>
        <taxon>Eukaryota</taxon>
        <taxon>Metazoa</taxon>
        <taxon>Porifera</taxon>
        <taxon>Demospongiae</taxon>
        <taxon>Heteroscleromorpha</taxon>
        <taxon>Haplosclerida</taxon>
        <taxon>Niphatidae</taxon>
        <taxon>Amphimedon</taxon>
    </lineage>
</organism>
<feature type="compositionally biased region" description="Basic and acidic residues" evidence="1">
    <location>
        <begin position="8"/>
        <end position="17"/>
    </location>
</feature>
<evidence type="ECO:0000313" key="2">
    <source>
        <dbReference type="EnsemblMetazoa" id="Aqu2.1.06739_001"/>
    </source>
</evidence>
<evidence type="ECO:0000256" key="1">
    <source>
        <dbReference type="SAM" id="MobiDB-lite"/>
    </source>
</evidence>